<evidence type="ECO:0000313" key="2">
    <source>
        <dbReference type="Proteomes" id="UP000233375"/>
    </source>
</evidence>
<proteinExistence type="predicted"/>
<dbReference type="RefSeq" id="WP_101176870.1">
    <property type="nucleotide sequence ID" value="NZ_PISE01000017.1"/>
</dbReference>
<dbReference type="OrthoDB" id="2437675at2"/>
<gene>
    <name evidence="1" type="ORF">CWS01_09035</name>
</gene>
<protein>
    <submittedName>
        <fullName evidence="1">Uncharacterized protein</fullName>
    </submittedName>
</protein>
<name>A0A2N0Z329_9BACI</name>
<accession>A0A2N0Z329</accession>
<organism evidence="1 2">
    <name type="scientific">Niallia nealsonii</name>
    <dbReference type="NCBI Taxonomy" id="115979"/>
    <lineage>
        <taxon>Bacteria</taxon>
        <taxon>Bacillati</taxon>
        <taxon>Bacillota</taxon>
        <taxon>Bacilli</taxon>
        <taxon>Bacillales</taxon>
        <taxon>Bacillaceae</taxon>
        <taxon>Niallia</taxon>
    </lineage>
</organism>
<dbReference type="EMBL" id="PISE01000017">
    <property type="protein sequence ID" value="PKG23906.1"/>
    <property type="molecule type" value="Genomic_DNA"/>
</dbReference>
<dbReference type="Proteomes" id="UP000233375">
    <property type="component" value="Unassembled WGS sequence"/>
</dbReference>
<sequence>MWLSIGILLIYFVLFYRDLFFAKKAQLKRVDIAEQDEVEKKRIEDIKTLHELQYVWDHACWQEENVSMPRLEDMDIHLCYVYSPNIPESIENYKIWFSSSSTEIINPIAHTYAYLEGEAANKVKEILLSQSKCM</sequence>
<comment type="caution">
    <text evidence="1">The sequence shown here is derived from an EMBL/GenBank/DDBJ whole genome shotgun (WGS) entry which is preliminary data.</text>
</comment>
<dbReference type="AlphaFoldDB" id="A0A2N0Z329"/>
<reference evidence="1 2" key="1">
    <citation type="journal article" date="2003" name="Int. J. Syst. Evol. Microbiol.">
        <title>Bacillus nealsonii sp. nov., isolated from a spacecraft-assembly facility, whose spores are gamma-radiation resistant.</title>
        <authorList>
            <person name="Venkateswaran K."/>
            <person name="Kempf M."/>
            <person name="Chen F."/>
            <person name="Satomi M."/>
            <person name="Nicholson W."/>
            <person name="Kern R."/>
        </authorList>
    </citation>
    <scope>NUCLEOTIDE SEQUENCE [LARGE SCALE GENOMIC DNA]</scope>
    <source>
        <strain evidence="1 2">FO-92</strain>
    </source>
</reference>
<keyword evidence="2" id="KW-1185">Reference proteome</keyword>
<evidence type="ECO:0000313" key="1">
    <source>
        <dbReference type="EMBL" id="PKG23906.1"/>
    </source>
</evidence>